<feature type="transmembrane region" description="Helical" evidence="7">
    <location>
        <begin position="109"/>
        <end position="130"/>
    </location>
</feature>
<evidence type="ECO:0000256" key="6">
    <source>
        <dbReference type="ARBA" id="ARBA00023136"/>
    </source>
</evidence>
<evidence type="ECO:0000313" key="8">
    <source>
        <dbReference type="EMBL" id="WKW13407.1"/>
    </source>
</evidence>
<dbReference type="InterPro" id="IPR032808">
    <property type="entry name" value="DoxX"/>
</dbReference>
<sequence length="139" mass="13783">MTRSSTDSRHDAALAALRVAIGGIFAAHGAQKLFVYGIDGVTGAFGGMGIPMPGITGPLTGVVELLAGLALVVGLMTRLAGLGLAVIMLGAIGMVHIGAGFWAPNGVEFPLALMAGATTIALAGAGRFSLDAAIAARRN</sequence>
<dbReference type="EMBL" id="CP130613">
    <property type="protein sequence ID" value="WKW16314.1"/>
    <property type="molecule type" value="Genomic_DNA"/>
</dbReference>
<evidence type="ECO:0000256" key="7">
    <source>
        <dbReference type="SAM" id="Phobius"/>
    </source>
</evidence>
<comment type="subcellular location">
    <subcellularLocation>
        <location evidence="1">Cell membrane</location>
        <topology evidence="1">Multi-pass membrane protein</topology>
    </subcellularLocation>
</comment>
<keyword evidence="4 7" id="KW-0812">Transmembrane</keyword>
<keyword evidence="3" id="KW-1003">Cell membrane</keyword>
<comment type="similarity">
    <text evidence="2">Belongs to the DoxX family.</text>
</comment>
<protein>
    <submittedName>
        <fullName evidence="8">DoxX family protein</fullName>
    </submittedName>
</protein>
<reference evidence="8" key="1">
    <citation type="submission" date="2023-07" db="EMBL/GenBank/DDBJ databases">
        <authorList>
            <person name="Haufschild T."/>
            <person name="Kallscheuer N."/>
            <person name="Hammer J."/>
            <person name="Kohn T."/>
            <person name="Kabuu M."/>
            <person name="Jogler M."/>
            <person name="Wohfarth N."/>
            <person name="Heuer A."/>
            <person name="Rohde M."/>
            <person name="van Teeseling M.C.F."/>
            <person name="Jogler C."/>
        </authorList>
    </citation>
    <scope>NUCLEOTIDE SEQUENCE</scope>
    <source>
        <strain evidence="8">Strain 138</strain>
        <strain evidence="9">Strain 318</strain>
    </source>
</reference>
<keyword evidence="6 7" id="KW-0472">Membrane</keyword>
<evidence type="ECO:0000256" key="5">
    <source>
        <dbReference type="ARBA" id="ARBA00022989"/>
    </source>
</evidence>
<dbReference type="GO" id="GO:0005886">
    <property type="term" value="C:plasma membrane"/>
    <property type="evidence" value="ECO:0007669"/>
    <property type="project" value="UniProtKB-SubCell"/>
</dbReference>
<name>A0AA49Q5X3_9BACT</name>
<evidence type="ECO:0000313" key="10">
    <source>
        <dbReference type="Proteomes" id="UP001229955"/>
    </source>
</evidence>
<accession>A0AA49K241</accession>
<dbReference type="PANTHER" id="PTHR33452">
    <property type="entry name" value="OXIDOREDUCTASE CATD-RELATED"/>
    <property type="match status" value="1"/>
</dbReference>
<dbReference type="KEGG" id="pspc:Strain318_002726"/>
<feature type="transmembrane region" description="Helical" evidence="7">
    <location>
        <begin position="50"/>
        <end position="75"/>
    </location>
</feature>
<dbReference type="RefSeq" id="WP_367886264.1">
    <property type="nucleotide sequence ID" value="NZ_CP130612.1"/>
</dbReference>
<organism evidence="8">
    <name type="scientific">Pseudogemmatithrix spongiicola</name>
    <dbReference type="NCBI Taxonomy" id="3062599"/>
    <lineage>
        <taxon>Bacteria</taxon>
        <taxon>Pseudomonadati</taxon>
        <taxon>Gemmatimonadota</taxon>
        <taxon>Gemmatimonadia</taxon>
        <taxon>Gemmatimonadales</taxon>
        <taxon>Gemmatimonadaceae</taxon>
        <taxon>Pseudogemmatithrix</taxon>
    </lineage>
</organism>
<evidence type="ECO:0000256" key="2">
    <source>
        <dbReference type="ARBA" id="ARBA00006679"/>
    </source>
</evidence>
<keyword evidence="10" id="KW-1185">Reference proteome</keyword>
<dbReference type="EMBL" id="CP130612">
    <property type="protein sequence ID" value="WKW13407.1"/>
    <property type="molecule type" value="Genomic_DNA"/>
</dbReference>
<accession>A0AA49Q5X3</accession>
<evidence type="ECO:0000256" key="4">
    <source>
        <dbReference type="ARBA" id="ARBA00022692"/>
    </source>
</evidence>
<evidence type="ECO:0000256" key="1">
    <source>
        <dbReference type="ARBA" id="ARBA00004651"/>
    </source>
</evidence>
<proteinExistence type="inferred from homology"/>
<feature type="transmembrane region" description="Helical" evidence="7">
    <location>
        <begin position="12"/>
        <end position="30"/>
    </location>
</feature>
<dbReference type="PANTHER" id="PTHR33452:SF1">
    <property type="entry name" value="INNER MEMBRANE PROTEIN YPHA-RELATED"/>
    <property type="match status" value="1"/>
</dbReference>
<evidence type="ECO:0000313" key="9">
    <source>
        <dbReference type="EMBL" id="WKW16314.1"/>
    </source>
</evidence>
<keyword evidence="5 7" id="KW-1133">Transmembrane helix</keyword>
<dbReference type="Proteomes" id="UP001229955">
    <property type="component" value="Chromosome"/>
</dbReference>
<dbReference type="InterPro" id="IPR051907">
    <property type="entry name" value="DoxX-like_oxidoreductase"/>
</dbReference>
<feature type="transmembrane region" description="Helical" evidence="7">
    <location>
        <begin position="82"/>
        <end position="103"/>
    </location>
</feature>
<gene>
    <name evidence="8" type="ORF">Strain138_002726</name>
    <name evidence="9" type="ORF">Strain318_002726</name>
</gene>
<dbReference type="AlphaFoldDB" id="A0AA49Q5X3"/>
<dbReference type="Pfam" id="PF07681">
    <property type="entry name" value="DoxX"/>
    <property type="match status" value="1"/>
</dbReference>
<evidence type="ECO:0000256" key="3">
    <source>
        <dbReference type="ARBA" id="ARBA00022475"/>
    </source>
</evidence>